<evidence type="ECO:0000256" key="3">
    <source>
        <dbReference type="ARBA" id="ARBA00022448"/>
    </source>
</evidence>
<evidence type="ECO:0000256" key="5">
    <source>
        <dbReference type="ARBA" id="ARBA00022643"/>
    </source>
</evidence>
<keyword evidence="4" id="KW-0285">Flavoprotein</keyword>
<dbReference type="Gene3D" id="3.40.50.360">
    <property type="match status" value="1"/>
</dbReference>
<evidence type="ECO:0000259" key="7">
    <source>
        <dbReference type="PROSITE" id="PS50902"/>
    </source>
</evidence>
<dbReference type="PROSITE" id="PS00201">
    <property type="entry name" value="FLAVODOXIN"/>
    <property type="match status" value="1"/>
</dbReference>
<proteinExistence type="inferred from homology"/>
<dbReference type="NCBIfam" id="TIGR01752">
    <property type="entry name" value="flav_long"/>
    <property type="match status" value="1"/>
</dbReference>
<dbReference type="InterPro" id="IPR010086">
    <property type="entry name" value="Flavodoxin_lc"/>
</dbReference>
<reference evidence="8 9" key="1">
    <citation type="submission" date="2018-05" db="EMBL/GenBank/DDBJ databases">
        <title>Genomic Encyclopedia of Type Strains, Phase IV (KMG-IV): sequencing the most valuable type-strain genomes for metagenomic binning, comparative biology and taxonomic classification.</title>
        <authorList>
            <person name="Goeker M."/>
        </authorList>
    </citation>
    <scope>NUCLEOTIDE SEQUENCE [LARGE SCALE GENOMIC DNA]</scope>
    <source>
        <strain evidence="8 9">DSM 19579</strain>
    </source>
</reference>
<keyword evidence="5" id="KW-0288">FMN</keyword>
<evidence type="ECO:0000313" key="9">
    <source>
        <dbReference type="Proteomes" id="UP000246744"/>
    </source>
</evidence>
<evidence type="ECO:0000256" key="1">
    <source>
        <dbReference type="ARBA" id="ARBA00001917"/>
    </source>
</evidence>
<accession>A0A317Q362</accession>
<dbReference type="NCBIfam" id="NF006739">
    <property type="entry name" value="PRK09267.1-5"/>
    <property type="match status" value="1"/>
</dbReference>
<comment type="cofactor">
    <cofactor evidence="1">
        <name>FMN</name>
        <dbReference type="ChEBI" id="CHEBI:58210"/>
    </cofactor>
</comment>
<dbReference type="InterPro" id="IPR029039">
    <property type="entry name" value="Flavoprotein-like_sf"/>
</dbReference>
<dbReference type="AlphaFoldDB" id="A0A317Q362"/>
<comment type="similarity">
    <text evidence="2">Belongs to the flavodoxin family.</text>
</comment>
<name>A0A317Q362_9ENTR</name>
<dbReference type="PIRSF" id="PIRSF038996">
    <property type="entry name" value="FldA"/>
    <property type="match status" value="1"/>
</dbReference>
<evidence type="ECO:0000256" key="4">
    <source>
        <dbReference type="ARBA" id="ARBA00022630"/>
    </source>
</evidence>
<dbReference type="GO" id="GO:0010181">
    <property type="term" value="F:FMN binding"/>
    <property type="evidence" value="ECO:0007669"/>
    <property type="project" value="InterPro"/>
</dbReference>
<dbReference type="InterPro" id="IPR001226">
    <property type="entry name" value="Flavodoxin_CS"/>
</dbReference>
<feature type="domain" description="Flavodoxin-like" evidence="7">
    <location>
        <begin position="38"/>
        <end position="199"/>
    </location>
</feature>
<dbReference type="NCBIfam" id="NF006735">
    <property type="entry name" value="PRK09267.1-1"/>
    <property type="match status" value="1"/>
</dbReference>
<protein>
    <submittedName>
        <fullName evidence="8">Flavodoxin I</fullName>
    </submittedName>
</protein>
<dbReference type="PANTHER" id="PTHR42809">
    <property type="entry name" value="FLAVODOXIN 2"/>
    <property type="match status" value="1"/>
</dbReference>
<dbReference type="PANTHER" id="PTHR42809:SF1">
    <property type="entry name" value="FLAVODOXIN 1"/>
    <property type="match status" value="1"/>
</dbReference>
<dbReference type="GO" id="GO:0009055">
    <property type="term" value="F:electron transfer activity"/>
    <property type="evidence" value="ECO:0007669"/>
    <property type="project" value="InterPro"/>
</dbReference>
<dbReference type="EMBL" id="QGTS01000007">
    <property type="protein sequence ID" value="PWW07993.1"/>
    <property type="molecule type" value="Genomic_DNA"/>
</dbReference>
<keyword evidence="6" id="KW-0249">Electron transport</keyword>
<evidence type="ECO:0000313" key="8">
    <source>
        <dbReference type="EMBL" id="PWW07993.1"/>
    </source>
</evidence>
<dbReference type="Proteomes" id="UP000246744">
    <property type="component" value="Unassembled WGS sequence"/>
</dbReference>
<evidence type="ECO:0000256" key="6">
    <source>
        <dbReference type="ARBA" id="ARBA00022982"/>
    </source>
</evidence>
<organism evidence="8 9">
    <name type="scientific">Mangrovibacter plantisponsor</name>
    <dbReference type="NCBI Taxonomy" id="451513"/>
    <lineage>
        <taxon>Bacteria</taxon>
        <taxon>Pseudomonadati</taxon>
        <taxon>Pseudomonadota</taxon>
        <taxon>Gammaproteobacteria</taxon>
        <taxon>Enterobacterales</taxon>
        <taxon>Enterobacteriaceae</taxon>
        <taxon>Mangrovibacter</taxon>
    </lineage>
</organism>
<evidence type="ECO:0000256" key="2">
    <source>
        <dbReference type="ARBA" id="ARBA00005267"/>
    </source>
</evidence>
<sequence>MIAVSALEAVLLSLPYLWTNSRHHNIKFQEVIKLMAIVGIFFGSDTGNTENIAKIIQKQLGKDVAEVHDIAKSSKEDIEAFDILLLGIPTWYYGEAQCDWDDFFPTLEEIDFTGKLVALFGCGDQEDYAEYFCDALGTMRDIVEPRGAVIVGHWPTAGYHFEASKGLADDDHFVGLAIDEDRQPELTAERVEKWVKQVSEEMQLDSIINA</sequence>
<dbReference type="FunFam" id="3.40.50.360:FF:000002">
    <property type="entry name" value="Flavodoxin"/>
    <property type="match status" value="1"/>
</dbReference>
<dbReference type="Pfam" id="PF00258">
    <property type="entry name" value="Flavodoxin_1"/>
    <property type="match status" value="1"/>
</dbReference>
<dbReference type="PROSITE" id="PS50902">
    <property type="entry name" value="FLAVODOXIN_LIKE"/>
    <property type="match status" value="1"/>
</dbReference>
<dbReference type="InterPro" id="IPR050619">
    <property type="entry name" value="Flavodoxin"/>
</dbReference>
<dbReference type="SUPFAM" id="SSF52218">
    <property type="entry name" value="Flavoproteins"/>
    <property type="match status" value="1"/>
</dbReference>
<keyword evidence="3" id="KW-0813">Transport</keyword>
<comment type="caution">
    <text evidence="8">The sequence shown here is derived from an EMBL/GenBank/DDBJ whole genome shotgun (WGS) entry which is preliminary data.</text>
</comment>
<keyword evidence="9" id="KW-1185">Reference proteome</keyword>
<gene>
    <name evidence="8" type="ORF">DES37_10727</name>
</gene>
<dbReference type="NCBIfam" id="NF006737">
    <property type="entry name" value="PRK09267.1-3"/>
    <property type="match status" value="1"/>
</dbReference>
<dbReference type="InterPro" id="IPR008254">
    <property type="entry name" value="Flavodoxin/NO_synth"/>
</dbReference>